<evidence type="ECO:0000256" key="8">
    <source>
        <dbReference type="ARBA" id="ARBA00023326"/>
    </source>
</evidence>
<keyword evidence="7" id="KW-0326">Glycosidase</keyword>
<evidence type="ECO:0000256" key="3">
    <source>
        <dbReference type="ARBA" id="ARBA00012729"/>
    </source>
</evidence>
<evidence type="ECO:0000256" key="1">
    <source>
        <dbReference type="ARBA" id="ARBA00000822"/>
    </source>
</evidence>
<dbReference type="GO" id="GO:0006032">
    <property type="term" value="P:chitin catabolic process"/>
    <property type="evidence" value="ECO:0007669"/>
    <property type="project" value="UniProtKB-KW"/>
</dbReference>
<proteinExistence type="inferred from homology"/>
<evidence type="ECO:0000313" key="10">
    <source>
        <dbReference type="EMBL" id="CAG8790404.1"/>
    </source>
</evidence>
<dbReference type="PROSITE" id="PS51910">
    <property type="entry name" value="GH18_2"/>
    <property type="match status" value="1"/>
</dbReference>
<dbReference type="EMBL" id="CAJVPV010060848">
    <property type="protein sequence ID" value="CAG8790404.1"/>
    <property type="molecule type" value="Genomic_DNA"/>
</dbReference>
<reference evidence="10" key="1">
    <citation type="submission" date="2021-06" db="EMBL/GenBank/DDBJ databases">
        <authorList>
            <person name="Kallberg Y."/>
            <person name="Tangrot J."/>
            <person name="Rosling A."/>
        </authorList>
    </citation>
    <scope>NUCLEOTIDE SEQUENCE</scope>
    <source>
        <strain evidence="10">CL551</strain>
    </source>
</reference>
<keyword evidence="6" id="KW-0119">Carbohydrate metabolism</keyword>
<dbReference type="GO" id="GO:0005576">
    <property type="term" value="C:extracellular region"/>
    <property type="evidence" value="ECO:0007669"/>
    <property type="project" value="TreeGrafter"/>
</dbReference>
<name>A0A9N9JNP7_9GLOM</name>
<keyword evidence="11" id="KW-1185">Reference proteome</keyword>
<dbReference type="Proteomes" id="UP000789342">
    <property type="component" value="Unassembled WGS sequence"/>
</dbReference>
<evidence type="ECO:0000256" key="6">
    <source>
        <dbReference type="ARBA" id="ARBA00023277"/>
    </source>
</evidence>
<evidence type="ECO:0000313" key="11">
    <source>
        <dbReference type="Proteomes" id="UP000789342"/>
    </source>
</evidence>
<dbReference type="GO" id="GO:0008843">
    <property type="term" value="F:endochitinase activity"/>
    <property type="evidence" value="ECO:0007669"/>
    <property type="project" value="UniProtKB-EC"/>
</dbReference>
<dbReference type="Gene3D" id="3.20.20.80">
    <property type="entry name" value="Glycosidases"/>
    <property type="match status" value="1"/>
</dbReference>
<feature type="non-terminal residue" evidence="10">
    <location>
        <position position="141"/>
    </location>
</feature>
<keyword evidence="4" id="KW-0378">Hydrolase</keyword>
<dbReference type="Pfam" id="PF00704">
    <property type="entry name" value="Glyco_hydro_18"/>
    <property type="match status" value="1"/>
</dbReference>
<comment type="catalytic activity">
    <reaction evidence="1">
        <text>Random endo-hydrolysis of N-acetyl-beta-D-glucosaminide (1-&gt;4)-beta-linkages in chitin and chitodextrins.</text>
        <dbReference type="EC" id="3.2.1.14"/>
    </reaction>
</comment>
<feature type="domain" description="GH18" evidence="9">
    <location>
        <begin position="1"/>
        <end position="122"/>
    </location>
</feature>
<accession>A0A9N9JNP7</accession>
<dbReference type="PANTHER" id="PTHR11177">
    <property type="entry name" value="CHITINASE"/>
    <property type="match status" value="1"/>
</dbReference>
<dbReference type="InterPro" id="IPR017853">
    <property type="entry name" value="GH"/>
</dbReference>
<evidence type="ECO:0000256" key="2">
    <source>
        <dbReference type="ARBA" id="ARBA00008682"/>
    </source>
</evidence>
<organism evidence="10 11">
    <name type="scientific">Acaulospora morrowiae</name>
    <dbReference type="NCBI Taxonomy" id="94023"/>
    <lineage>
        <taxon>Eukaryota</taxon>
        <taxon>Fungi</taxon>
        <taxon>Fungi incertae sedis</taxon>
        <taxon>Mucoromycota</taxon>
        <taxon>Glomeromycotina</taxon>
        <taxon>Glomeromycetes</taxon>
        <taxon>Diversisporales</taxon>
        <taxon>Acaulosporaceae</taxon>
        <taxon>Acaulospora</taxon>
    </lineage>
</organism>
<comment type="similarity">
    <text evidence="2">Belongs to the glycosyl hydrolase 18 family. Chitinase class V subfamily.</text>
</comment>
<dbReference type="EC" id="3.2.1.14" evidence="3"/>
<keyword evidence="5" id="KW-0146">Chitin degradation</keyword>
<evidence type="ECO:0000256" key="4">
    <source>
        <dbReference type="ARBA" id="ARBA00022801"/>
    </source>
</evidence>
<dbReference type="InterPro" id="IPR001223">
    <property type="entry name" value="Glyco_hydro18_cat"/>
</dbReference>
<evidence type="ECO:0000256" key="5">
    <source>
        <dbReference type="ARBA" id="ARBA00023024"/>
    </source>
</evidence>
<protein>
    <recommendedName>
        <fullName evidence="3">chitinase</fullName>
        <ecNumber evidence="3">3.2.1.14</ecNumber>
    </recommendedName>
</protein>
<comment type="caution">
    <text evidence="10">The sequence shown here is derived from an EMBL/GenBank/DDBJ whole genome shotgun (WGS) entry which is preliminary data.</text>
</comment>
<keyword evidence="8" id="KW-0624">Polysaccharide degradation</keyword>
<dbReference type="FunFam" id="3.10.50.10:FF:000005">
    <property type="entry name" value="Endochitinase B1"/>
    <property type="match status" value="1"/>
</dbReference>
<dbReference type="SUPFAM" id="SSF54556">
    <property type="entry name" value="Chitinase insertion domain"/>
    <property type="match status" value="1"/>
</dbReference>
<dbReference type="InterPro" id="IPR050314">
    <property type="entry name" value="Glycosyl_Hydrlase_18"/>
</dbReference>
<evidence type="ECO:0000259" key="9">
    <source>
        <dbReference type="PROSITE" id="PS51910"/>
    </source>
</evidence>
<gene>
    <name evidence="10" type="ORF">AMORRO_LOCUS18091</name>
</gene>
<dbReference type="Gene3D" id="3.10.50.10">
    <property type="match status" value="1"/>
</dbReference>
<feature type="non-terminal residue" evidence="10">
    <location>
        <position position="1"/>
    </location>
</feature>
<dbReference type="SUPFAM" id="SSF51445">
    <property type="entry name" value="(Trans)glycosidases"/>
    <property type="match status" value="1"/>
</dbReference>
<dbReference type="OrthoDB" id="76388at2759"/>
<dbReference type="AlphaFoldDB" id="A0A9N9JNP7"/>
<sequence>PPEKIVIGMPMYGRTFENTNGLDTPYNGIGSGSFEAGIYDYKVLPREGATEYYDEEYVAGYSYDPKSKEFVTYDTPRVIAEKVKYIKEKNLNGIMFWELSNDLSTGNTRSLLSTAYDSLGGLKNLDDSYNHLNFPSSAYDN</sequence>
<dbReference type="PANTHER" id="PTHR11177:SF317">
    <property type="entry name" value="CHITINASE 12-RELATED"/>
    <property type="match status" value="1"/>
</dbReference>
<evidence type="ECO:0000256" key="7">
    <source>
        <dbReference type="ARBA" id="ARBA00023295"/>
    </source>
</evidence>
<dbReference type="GO" id="GO:0000272">
    <property type="term" value="P:polysaccharide catabolic process"/>
    <property type="evidence" value="ECO:0007669"/>
    <property type="project" value="UniProtKB-KW"/>
</dbReference>
<dbReference type="GO" id="GO:0008061">
    <property type="term" value="F:chitin binding"/>
    <property type="evidence" value="ECO:0007669"/>
    <property type="project" value="TreeGrafter"/>
</dbReference>
<dbReference type="InterPro" id="IPR029070">
    <property type="entry name" value="Chitinase_insertion_sf"/>
</dbReference>